<gene>
    <name evidence="1" type="ORF">BE15_27975</name>
</gene>
<sequence length="78" mass="8147">METVSCPPDALAFALHALCSVEPLSATTMFQPVTGVAPFVTTTFTQYPVCHCDWTSITADIAASPLRSPSSDAISSPS</sequence>
<name>A0A150PZC1_SORCE</name>
<dbReference type="AlphaFoldDB" id="A0A150PZC1"/>
<reference evidence="1 2" key="1">
    <citation type="submission" date="2014-02" db="EMBL/GenBank/DDBJ databases">
        <title>The small core and large imbalanced accessory genome model reveals a collaborative survival strategy of Sorangium cellulosum strains in nature.</title>
        <authorList>
            <person name="Han K."/>
            <person name="Peng R."/>
            <person name="Blom J."/>
            <person name="Li Y.-Z."/>
        </authorList>
    </citation>
    <scope>NUCLEOTIDE SEQUENCE [LARGE SCALE GENOMIC DNA]</scope>
    <source>
        <strain evidence="1 2">So0008-312</strain>
    </source>
</reference>
<evidence type="ECO:0000313" key="1">
    <source>
        <dbReference type="EMBL" id="KYF61032.1"/>
    </source>
</evidence>
<evidence type="ECO:0000313" key="2">
    <source>
        <dbReference type="Proteomes" id="UP000075260"/>
    </source>
</evidence>
<proteinExistence type="predicted"/>
<dbReference type="Proteomes" id="UP000075260">
    <property type="component" value="Unassembled WGS sequence"/>
</dbReference>
<comment type="caution">
    <text evidence="1">The sequence shown here is derived from an EMBL/GenBank/DDBJ whole genome shotgun (WGS) entry which is preliminary data.</text>
</comment>
<protein>
    <submittedName>
        <fullName evidence="1">Uncharacterized protein</fullName>
    </submittedName>
</protein>
<organism evidence="1 2">
    <name type="scientific">Sorangium cellulosum</name>
    <name type="common">Polyangium cellulosum</name>
    <dbReference type="NCBI Taxonomy" id="56"/>
    <lineage>
        <taxon>Bacteria</taxon>
        <taxon>Pseudomonadati</taxon>
        <taxon>Myxococcota</taxon>
        <taxon>Polyangia</taxon>
        <taxon>Polyangiales</taxon>
        <taxon>Polyangiaceae</taxon>
        <taxon>Sorangium</taxon>
    </lineage>
</organism>
<accession>A0A150PZC1</accession>
<dbReference type="EMBL" id="JEMA01001228">
    <property type="protein sequence ID" value="KYF61032.1"/>
    <property type="molecule type" value="Genomic_DNA"/>
</dbReference>